<feature type="chain" id="PRO_5040112731" evidence="2">
    <location>
        <begin position="23"/>
        <end position="237"/>
    </location>
</feature>
<dbReference type="Proteomes" id="UP000829999">
    <property type="component" value="Chromosome 20"/>
</dbReference>
<organism evidence="3 4">
    <name type="scientific">Spodoptera frugiperda</name>
    <name type="common">Fall armyworm</name>
    <dbReference type="NCBI Taxonomy" id="7108"/>
    <lineage>
        <taxon>Eukaryota</taxon>
        <taxon>Metazoa</taxon>
        <taxon>Ecdysozoa</taxon>
        <taxon>Arthropoda</taxon>
        <taxon>Hexapoda</taxon>
        <taxon>Insecta</taxon>
        <taxon>Pterygota</taxon>
        <taxon>Neoptera</taxon>
        <taxon>Endopterygota</taxon>
        <taxon>Lepidoptera</taxon>
        <taxon>Glossata</taxon>
        <taxon>Ditrysia</taxon>
        <taxon>Noctuoidea</taxon>
        <taxon>Noctuidae</taxon>
        <taxon>Amphipyrinae</taxon>
        <taxon>Spodoptera</taxon>
    </lineage>
</organism>
<keyword evidence="2" id="KW-0732">Signal</keyword>
<keyword evidence="3" id="KW-1185">Reference proteome</keyword>
<accession>A0A9R0EUY3</accession>
<dbReference type="OrthoDB" id="7343473at2759"/>
<dbReference type="AlphaFoldDB" id="A0A9R0EUY3"/>
<evidence type="ECO:0000313" key="4">
    <source>
        <dbReference type="RefSeq" id="XP_035459339.2"/>
    </source>
</evidence>
<evidence type="ECO:0000313" key="3">
    <source>
        <dbReference type="Proteomes" id="UP000829999"/>
    </source>
</evidence>
<feature type="region of interest" description="Disordered" evidence="1">
    <location>
        <begin position="159"/>
        <end position="181"/>
    </location>
</feature>
<evidence type="ECO:0000256" key="2">
    <source>
        <dbReference type="SAM" id="SignalP"/>
    </source>
</evidence>
<feature type="compositionally biased region" description="Polar residues" evidence="1">
    <location>
        <begin position="170"/>
        <end position="179"/>
    </location>
</feature>
<gene>
    <name evidence="4" type="primary">LOC118282387</name>
</gene>
<evidence type="ECO:0000256" key="1">
    <source>
        <dbReference type="SAM" id="MobiDB-lite"/>
    </source>
</evidence>
<protein>
    <submittedName>
        <fullName evidence="4">Uncharacterized protein LOC118282387</fullName>
    </submittedName>
</protein>
<reference evidence="4" key="1">
    <citation type="submission" date="2025-08" db="UniProtKB">
        <authorList>
            <consortium name="RefSeq"/>
        </authorList>
    </citation>
    <scope>IDENTIFICATION</scope>
    <source>
        <tissue evidence="4">Whole larval tissue</tissue>
    </source>
</reference>
<dbReference type="RefSeq" id="XP_035459339.2">
    <property type="nucleotide sequence ID" value="XM_035603446.2"/>
</dbReference>
<name>A0A9R0EUY3_SPOFR</name>
<feature type="compositionally biased region" description="Polar residues" evidence="1">
    <location>
        <begin position="218"/>
        <end position="228"/>
    </location>
</feature>
<sequence length="237" mass="27348">MKLATEIFIVLCYTVAVRLVSARNAIKFSKKELEYLNARRFGMSENMNYGEAYPQPLPTVPPKSELFKTHPSIYQGVRFDNDVRVYRQRFEYNATAEGQRILCQGMFDCAIAFLAIESSEAIPVLLRGGVGYRHFTAIIKSKPNRDLKGQVRAYCRHKNGRAFNKEKTSQPKSRTTTTQPKRRFVFPELESEMDDHDFGTRRHMYPFAAQTSMAQNNNKLGNQIIDNRNSVRRSYLS</sequence>
<proteinExistence type="predicted"/>
<dbReference type="GeneID" id="118282387"/>
<feature type="region of interest" description="Disordered" evidence="1">
    <location>
        <begin position="218"/>
        <end position="237"/>
    </location>
</feature>
<feature type="signal peptide" evidence="2">
    <location>
        <begin position="1"/>
        <end position="22"/>
    </location>
</feature>